<evidence type="ECO:0000313" key="1">
    <source>
        <dbReference type="EMBL" id="WOL17518.1"/>
    </source>
</evidence>
<keyword evidence="2" id="KW-1185">Reference proteome</keyword>
<accession>A0AAQ3QQ52</accession>
<reference evidence="1 2" key="1">
    <citation type="submission" date="2023-10" db="EMBL/GenBank/DDBJ databases">
        <title>Chromosome-scale genome assembly provides insights into flower coloration mechanisms of Canna indica.</title>
        <authorList>
            <person name="Li C."/>
        </authorList>
    </citation>
    <scope>NUCLEOTIDE SEQUENCE [LARGE SCALE GENOMIC DNA]</scope>
    <source>
        <tissue evidence="1">Flower</tissue>
    </source>
</reference>
<dbReference type="AlphaFoldDB" id="A0AAQ3QQ52"/>
<dbReference type="EMBL" id="CP136897">
    <property type="protein sequence ID" value="WOL17518.1"/>
    <property type="molecule type" value="Genomic_DNA"/>
</dbReference>
<sequence length="118" mass="13801">MKNSGMRGFTETIDLKLKLQTPINAKEEAAKNGRGLLKQENMRRTLFLAVVRDPEKPPASKYVLIFSYRCCRSRRRTLFLAIVTLRSLVHPRKLSLHEDDEEVFEVLSFIFWIFTLSK</sequence>
<organism evidence="1 2">
    <name type="scientific">Canna indica</name>
    <name type="common">Indian-shot</name>
    <dbReference type="NCBI Taxonomy" id="4628"/>
    <lineage>
        <taxon>Eukaryota</taxon>
        <taxon>Viridiplantae</taxon>
        <taxon>Streptophyta</taxon>
        <taxon>Embryophyta</taxon>
        <taxon>Tracheophyta</taxon>
        <taxon>Spermatophyta</taxon>
        <taxon>Magnoliopsida</taxon>
        <taxon>Liliopsida</taxon>
        <taxon>Zingiberales</taxon>
        <taxon>Cannaceae</taxon>
        <taxon>Canna</taxon>
    </lineage>
</organism>
<proteinExistence type="predicted"/>
<dbReference type="Proteomes" id="UP001327560">
    <property type="component" value="Chromosome 8"/>
</dbReference>
<name>A0AAQ3QQ52_9LILI</name>
<gene>
    <name evidence="1" type="ORF">Cni_G26311</name>
</gene>
<evidence type="ECO:0000313" key="2">
    <source>
        <dbReference type="Proteomes" id="UP001327560"/>
    </source>
</evidence>
<protein>
    <submittedName>
        <fullName evidence="1">Uncharacterized protein</fullName>
    </submittedName>
</protein>